<evidence type="ECO:0000313" key="6">
    <source>
        <dbReference type="EMBL" id="KAF8657870.1"/>
    </source>
</evidence>
<keyword evidence="4" id="KW-0472">Membrane</keyword>
<sequence length="552" mass="59429">MWPGGYSSQFGFLGVVFWKGKGVCQNALEVAETETGMVEWNVSIERLNLKCHDNLNEKNACVLGKRYGGDKSGPPPALPLPREVTRIPPPHRELCSPRASPRHLHLRRARTRQPGKLARLDEIRSGLAARGIAGGRAMPVTDYQGSSSSPFSFGRSLLSLRRDPAAMPSGEEADLEAFQRHVAATLAELLPGAEAGGDAAAATAVTAGGEEFLSVAWIRRLLEAFVICQEEFRVVVAQARRRGALPAAAEKMVAEFHERAVKALDVCNAARDGVDQVRRWERLADIAASVLRGAGEIHEGQLRRARKALSDLSVLLVDDTTASGTGGVASFLASHRNRSFGRTRASPSRSAVSSASASASSSHFRSLSWSVSRTWSAARQLQAIGAGLAAPRAHEAGLAAPVYSMGCVLHLAAWALVAAVPCPDRATALQAHHLPAAPPRAAFPWAPPLLSLQERLAEEGKRKDRRHSCGLLKEIHSLEKSTQKLAEAIDAAPIPLFGDRETDVREAAAELAAVCEAMRDGLEPLERQVREVFHRIVRSRVDGLDSSMHNAD</sequence>
<accession>A0A835AC07</accession>
<dbReference type="GO" id="GO:0016020">
    <property type="term" value="C:membrane"/>
    <property type="evidence" value="ECO:0007669"/>
    <property type="project" value="UniProtKB-SubCell"/>
</dbReference>
<comment type="caution">
    <text evidence="6">The sequence shown here is derived from an EMBL/GenBank/DDBJ whole genome shotgun (WGS) entry which is preliminary data.</text>
</comment>
<comment type="similarity">
    <text evidence="5">Belongs to the ROH1 family.</text>
</comment>
<organism evidence="6 7">
    <name type="scientific">Digitaria exilis</name>
    <dbReference type="NCBI Taxonomy" id="1010633"/>
    <lineage>
        <taxon>Eukaryota</taxon>
        <taxon>Viridiplantae</taxon>
        <taxon>Streptophyta</taxon>
        <taxon>Embryophyta</taxon>
        <taxon>Tracheophyta</taxon>
        <taxon>Spermatophyta</taxon>
        <taxon>Magnoliopsida</taxon>
        <taxon>Liliopsida</taxon>
        <taxon>Poales</taxon>
        <taxon>Poaceae</taxon>
        <taxon>PACMAD clade</taxon>
        <taxon>Panicoideae</taxon>
        <taxon>Panicodae</taxon>
        <taxon>Paniceae</taxon>
        <taxon>Anthephorinae</taxon>
        <taxon>Digitaria</taxon>
    </lineage>
</organism>
<evidence type="ECO:0000256" key="4">
    <source>
        <dbReference type="ARBA" id="ARBA00023136"/>
    </source>
</evidence>
<name>A0A835AC07_9POAL</name>
<gene>
    <name evidence="6" type="ORF">HU200_059680</name>
</gene>
<keyword evidence="3" id="KW-1133">Transmembrane helix</keyword>
<dbReference type="Pfam" id="PF05633">
    <property type="entry name" value="ROH1-like"/>
    <property type="match status" value="1"/>
</dbReference>
<dbReference type="Proteomes" id="UP000636709">
    <property type="component" value="Unassembled WGS sequence"/>
</dbReference>
<dbReference type="EMBL" id="JACEFO010002486">
    <property type="protein sequence ID" value="KAF8657870.1"/>
    <property type="molecule type" value="Genomic_DNA"/>
</dbReference>
<keyword evidence="2" id="KW-0812">Transmembrane</keyword>
<dbReference type="AlphaFoldDB" id="A0A835AC07"/>
<protein>
    <submittedName>
        <fullName evidence="6">Uncharacterized protein</fullName>
    </submittedName>
</protein>
<comment type="subcellular location">
    <subcellularLocation>
        <location evidence="1">Membrane</location>
        <topology evidence="1">Single-pass membrane protein</topology>
    </subcellularLocation>
</comment>
<evidence type="ECO:0000256" key="2">
    <source>
        <dbReference type="ARBA" id="ARBA00022692"/>
    </source>
</evidence>
<keyword evidence="7" id="KW-1185">Reference proteome</keyword>
<dbReference type="PANTHER" id="PTHR31509">
    <property type="entry name" value="BPS1-LIKE PROTEIN"/>
    <property type="match status" value="1"/>
</dbReference>
<dbReference type="OrthoDB" id="1878996at2759"/>
<proteinExistence type="inferred from homology"/>
<evidence type="ECO:0000313" key="7">
    <source>
        <dbReference type="Proteomes" id="UP000636709"/>
    </source>
</evidence>
<evidence type="ECO:0000256" key="3">
    <source>
        <dbReference type="ARBA" id="ARBA00022989"/>
    </source>
</evidence>
<dbReference type="InterPro" id="IPR008511">
    <property type="entry name" value="ROH1-like"/>
</dbReference>
<evidence type="ECO:0000256" key="1">
    <source>
        <dbReference type="ARBA" id="ARBA00004167"/>
    </source>
</evidence>
<reference evidence="6" key="1">
    <citation type="submission" date="2020-07" db="EMBL/GenBank/DDBJ databases">
        <title>Genome sequence and genetic diversity analysis of an under-domesticated orphan crop, white fonio (Digitaria exilis).</title>
        <authorList>
            <person name="Bennetzen J.L."/>
            <person name="Chen S."/>
            <person name="Ma X."/>
            <person name="Wang X."/>
            <person name="Yssel A.E.J."/>
            <person name="Chaluvadi S.R."/>
            <person name="Johnson M."/>
            <person name="Gangashetty P."/>
            <person name="Hamidou F."/>
            <person name="Sanogo M.D."/>
            <person name="Zwaenepoel A."/>
            <person name="Wallace J."/>
            <person name="Van De Peer Y."/>
            <person name="Van Deynze A."/>
        </authorList>
    </citation>
    <scope>NUCLEOTIDE SEQUENCE</scope>
    <source>
        <tissue evidence="6">Leaves</tissue>
    </source>
</reference>
<evidence type="ECO:0000256" key="5">
    <source>
        <dbReference type="ARBA" id="ARBA00035114"/>
    </source>
</evidence>